<evidence type="ECO:0000313" key="1">
    <source>
        <dbReference type="EMBL" id="OGN06681.1"/>
    </source>
</evidence>
<dbReference type="EMBL" id="MGJN01000017">
    <property type="protein sequence ID" value="OGN06681.1"/>
    <property type="molecule type" value="Genomic_DNA"/>
</dbReference>
<protein>
    <submittedName>
        <fullName evidence="1">Uncharacterized protein</fullName>
    </submittedName>
</protein>
<dbReference type="AlphaFoldDB" id="A0A1F8F0L6"/>
<proteinExistence type="predicted"/>
<sequence length="84" mass="9382">MHLIVVQNQNNQVIQLKHGNSTVDEVHLTISQGFDNMLITAIDRLIIKNKISKLSLKSFKVLGKIRSESVSGMTIKTILIALEI</sequence>
<comment type="caution">
    <text evidence="1">The sequence shown here is derived from an EMBL/GenBank/DDBJ whole genome shotgun (WGS) entry which is preliminary data.</text>
</comment>
<evidence type="ECO:0000313" key="2">
    <source>
        <dbReference type="Proteomes" id="UP000176834"/>
    </source>
</evidence>
<gene>
    <name evidence="1" type="ORF">A3B86_00785</name>
</gene>
<accession>A0A1F8F0L6</accession>
<dbReference type="Proteomes" id="UP000176834">
    <property type="component" value="Unassembled WGS sequence"/>
</dbReference>
<organism evidence="1 2">
    <name type="scientific">Candidatus Yanofskybacteria bacterium RIFCSPHIGHO2_02_FULL_38_22b</name>
    <dbReference type="NCBI Taxonomy" id="1802673"/>
    <lineage>
        <taxon>Bacteria</taxon>
        <taxon>Candidatus Yanofskyibacteriota</taxon>
    </lineage>
</organism>
<reference evidence="1 2" key="1">
    <citation type="journal article" date="2016" name="Nat. Commun.">
        <title>Thousands of microbial genomes shed light on interconnected biogeochemical processes in an aquifer system.</title>
        <authorList>
            <person name="Anantharaman K."/>
            <person name="Brown C.T."/>
            <person name="Hug L.A."/>
            <person name="Sharon I."/>
            <person name="Castelle C.J."/>
            <person name="Probst A.J."/>
            <person name="Thomas B.C."/>
            <person name="Singh A."/>
            <person name="Wilkins M.J."/>
            <person name="Karaoz U."/>
            <person name="Brodie E.L."/>
            <person name="Williams K.H."/>
            <person name="Hubbard S.S."/>
            <person name="Banfield J.F."/>
        </authorList>
    </citation>
    <scope>NUCLEOTIDE SEQUENCE [LARGE SCALE GENOMIC DNA]</scope>
</reference>
<name>A0A1F8F0L6_9BACT</name>